<feature type="region of interest" description="Disordered" evidence="1">
    <location>
        <begin position="1"/>
        <end position="24"/>
    </location>
</feature>
<comment type="caution">
    <text evidence="2">The sequence shown here is derived from an EMBL/GenBank/DDBJ whole genome shotgun (WGS) entry which is preliminary data.</text>
</comment>
<keyword evidence="3" id="KW-1185">Reference proteome</keyword>
<gene>
    <name evidence="2" type="ORF">O3P69_011876</name>
</gene>
<sequence>MSPAHVSDNLTMSGGANHLPGPSPPPMPLLPLPFTCSGRDLVPRVIRRRYVTPRRLLPLKAQTLKRTRMIRRWGVVGCAGGGGRLQLLHVYYFQNQHYNSPVSTKIRHIKNINTKHPWRACVEKEGRKDCAQFIRHPSTGEYFNVDY</sequence>
<protein>
    <submittedName>
        <fullName evidence="2">Uncharacterized protein</fullName>
    </submittedName>
</protein>
<reference evidence="2 3" key="1">
    <citation type="submission" date="2023-03" db="EMBL/GenBank/DDBJ databases">
        <title>High-quality genome of Scylla paramamosain provides insights in environmental adaptation.</title>
        <authorList>
            <person name="Zhang L."/>
        </authorList>
    </citation>
    <scope>NUCLEOTIDE SEQUENCE [LARGE SCALE GENOMIC DNA]</scope>
    <source>
        <strain evidence="2">LZ_2023a</strain>
        <tissue evidence="2">Muscle</tissue>
    </source>
</reference>
<organism evidence="2 3">
    <name type="scientific">Scylla paramamosain</name>
    <name type="common">Mud crab</name>
    <dbReference type="NCBI Taxonomy" id="85552"/>
    <lineage>
        <taxon>Eukaryota</taxon>
        <taxon>Metazoa</taxon>
        <taxon>Ecdysozoa</taxon>
        <taxon>Arthropoda</taxon>
        <taxon>Crustacea</taxon>
        <taxon>Multicrustacea</taxon>
        <taxon>Malacostraca</taxon>
        <taxon>Eumalacostraca</taxon>
        <taxon>Eucarida</taxon>
        <taxon>Decapoda</taxon>
        <taxon>Pleocyemata</taxon>
        <taxon>Brachyura</taxon>
        <taxon>Eubrachyura</taxon>
        <taxon>Portunoidea</taxon>
        <taxon>Portunidae</taxon>
        <taxon>Portuninae</taxon>
        <taxon>Scylla</taxon>
    </lineage>
</organism>
<proteinExistence type="predicted"/>
<evidence type="ECO:0000313" key="2">
    <source>
        <dbReference type="EMBL" id="KAK8372012.1"/>
    </source>
</evidence>
<accession>A0AAW0SB75</accession>
<dbReference type="AlphaFoldDB" id="A0AAW0SB75"/>
<dbReference type="Proteomes" id="UP001487740">
    <property type="component" value="Unassembled WGS sequence"/>
</dbReference>
<evidence type="ECO:0000313" key="3">
    <source>
        <dbReference type="Proteomes" id="UP001487740"/>
    </source>
</evidence>
<evidence type="ECO:0000256" key="1">
    <source>
        <dbReference type="SAM" id="MobiDB-lite"/>
    </source>
</evidence>
<dbReference type="EMBL" id="JARAKH010006375">
    <property type="protein sequence ID" value="KAK8372012.1"/>
    <property type="molecule type" value="Genomic_DNA"/>
</dbReference>
<name>A0AAW0SB75_SCYPA</name>